<feature type="transmembrane region" description="Helical" evidence="1">
    <location>
        <begin position="315"/>
        <end position="340"/>
    </location>
</feature>
<keyword evidence="1" id="KW-0472">Membrane</keyword>
<evidence type="ECO:0000313" key="2">
    <source>
        <dbReference type="EMBL" id="RCJ31931.1"/>
    </source>
</evidence>
<name>A0A367R7Q9_NOSPU</name>
<keyword evidence="1" id="KW-0812">Transmembrane</keyword>
<feature type="transmembrane region" description="Helical" evidence="1">
    <location>
        <begin position="58"/>
        <end position="82"/>
    </location>
</feature>
<comment type="caution">
    <text evidence="2">The sequence shown here is derived from an EMBL/GenBank/DDBJ whole genome shotgun (WGS) entry which is preliminary data.</text>
</comment>
<dbReference type="AlphaFoldDB" id="A0A367R7Q9"/>
<reference evidence="2 3" key="1">
    <citation type="submission" date="2016-04" db="EMBL/GenBank/DDBJ databases">
        <authorList>
            <person name="Evans L.H."/>
            <person name="Alamgir A."/>
            <person name="Owens N."/>
            <person name="Weber N.D."/>
            <person name="Virtaneva K."/>
            <person name="Barbian K."/>
            <person name="Babar A."/>
            <person name="Rosenke K."/>
        </authorList>
    </citation>
    <scope>NUCLEOTIDE SEQUENCE [LARGE SCALE GENOMIC DNA]</scope>
    <source>
        <strain evidence="2">NIES-2108</strain>
    </source>
</reference>
<feature type="transmembrane region" description="Helical" evidence="1">
    <location>
        <begin position="275"/>
        <end position="303"/>
    </location>
</feature>
<protein>
    <submittedName>
        <fullName evidence="2">Uncharacterized protein</fullName>
    </submittedName>
</protein>
<proteinExistence type="predicted"/>
<evidence type="ECO:0000313" key="3">
    <source>
        <dbReference type="Proteomes" id="UP000252085"/>
    </source>
</evidence>
<sequence length="352" mass="37252">MIALLTILFAQTTGQQAGENTGTTNSGEIVGGAVEGADLIYKSFENDWLELASGTSPIYTAVVAVSTLAAVVMIGFASFGWYRKYAEEGFGFDFIAEMVLPLLVIAMLSNNGFLLANTTVALKNVSTGLNRSILNITRNGVNLRDAIRNVNADQSFVLAAQIALASCEKLSEEKKEGEELSQKQACIKKAVENTRKGAQEAREKTGAGSGVGSWNPLDLSGELINSAIQGFVYVILSGVSAAFQYIVQLSFLMIAFAAPIFLVLSLLPFQSKPIYAWLAGWLGLTLVLISYSITVGIIASAIVSKPSSNPLLLQLLQAIFSPLLAVAIGTGGGMAVFSAFTSGVKFSVGLRR</sequence>
<evidence type="ECO:0000256" key="1">
    <source>
        <dbReference type="SAM" id="Phobius"/>
    </source>
</evidence>
<dbReference type="Proteomes" id="UP000252085">
    <property type="component" value="Unassembled WGS sequence"/>
</dbReference>
<organism evidence="2 3">
    <name type="scientific">Nostoc punctiforme NIES-2108</name>
    <dbReference type="NCBI Taxonomy" id="1356359"/>
    <lineage>
        <taxon>Bacteria</taxon>
        <taxon>Bacillati</taxon>
        <taxon>Cyanobacteriota</taxon>
        <taxon>Cyanophyceae</taxon>
        <taxon>Nostocales</taxon>
        <taxon>Nostocaceae</taxon>
        <taxon>Nostoc</taxon>
    </lineage>
</organism>
<keyword evidence="1" id="KW-1133">Transmembrane helix</keyword>
<feature type="transmembrane region" description="Helical" evidence="1">
    <location>
        <begin position="250"/>
        <end position="269"/>
    </location>
</feature>
<feature type="transmembrane region" description="Helical" evidence="1">
    <location>
        <begin position="94"/>
        <end position="116"/>
    </location>
</feature>
<accession>A0A367R7Q9</accession>
<dbReference type="EMBL" id="LXQE01000170">
    <property type="protein sequence ID" value="RCJ31931.1"/>
    <property type="molecule type" value="Genomic_DNA"/>
</dbReference>
<gene>
    <name evidence="2" type="ORF">A6769_29385</name>
</gene>